<evidence type="ECO:0000313" key="2">
    <source>
        <dbReference type="EMBL" id="MFK2905850.1"/>
    </source>
</evidence>
<comment type="caution">
    <text evidence="2">The sequence shown here is derived from an EMBL/GenBank/DDBJ whole genome shotgun (WGS) entry which is preliminary data.</text>
</comment>
<sequence length="73" mass="7319">MKIRSVTAMLALAVIAGGAMAGETVHVAAHEAAPVQANPAHQALGVSTDALTDVDVARLARSAVNMPACSTCH</sequence>
<evidence type="ECO:0000256" key="1">
    <source>
        <dbReference type="SAM" id="SignalP"/>
    </source>
</evidence>
<accession>A0ABW8JXG4</accession>
<dbReference type="RefSeq" id="WP_404635651.1">
    <property type="nucleotide sequence ID" value="NZ_JADIKM010000006.1"/>
</dbReference>
<proteinExistence type="predicted"/>
<feature type="chain" id="PRO_5047503812" evidence="1">
    <location>
        <begin position="22"/>
        <end position="73"/>
    </location>
</feature>
<feature type="signal peptide" evidence="1">
    <location>
        <begin position="1"/>
        <end position="21"/>
    </location>
</feature>
<name>A0ABW8JXG4_9GAMM</name>
<keyword evidence="3" id="KW-1185">Reference proteome</keyword>
<gene>
    <name evidence="2" type="ORF">ISP17_17960</name>
</gene>
<reference evidence="2 3" key="1">
    <citation type="submission" date="2020-10" db="EMBL/GenBank/DDBJ databases">
        <title>Phylogeny of dyella-like bacteria.</title>
        <authorList>
            <person name="Fu J."/>
        </authorList>
    </citation>
    <scope>NUCLEOTIDE SEQUENCE [LARGE SCALE GENOMIC DNA]</scope>
    <source>
        <strain evidence="2 3">Gsoil3046</strain>
    </source>
</reference>
<dbReference type="Proteomes" id="UP001620460">
    <property type="component" value="Unassembled WGS sequence"/>
</dbReference>
<protein>
    <submittedName>
        <fullName evidence="2">Uncharacterized protein</fullName>
    </submittedName>
</protein>
<organism evidence="2 3">
    <name type="scientific">Dyella ginsengisoli</name>
    <dbReference type="NCBI Taxonomy" id="363848"/>
    <lineage>
        <taxon>Bacteria</taxon>
        <taxon>Pseudomonadati</taxon>
        <taxon>Pseudomonadota</taxon>
        <taxon>Gammaproteobacteria</taxon>
        <taxon>Lysobacterales</taxon>
        <taxon>Rhodanobacteraceae</taxon>
        <taxon>Dyella</taxon>
    </lineage>
</organism>
<dbReference type="EMBL" id="JADIKM010000006">
    <property type="protein sequence ID" value="MFK2905850.1"/>
    <property type="molecule type" value="Genomic_DNA"/>
</dbReference>
<evidence type="ECO:0000313" key="3">
    <source>
        <dbReference type="Proteomes" id="UP001620460"/>
    </source>
</evidence>
<keyword evidence="1" id="KW-0732">Signal</keyword>